<accession>A0A2N9GY53</accession>
<gene>
    <name evidence="2" type="ORF">FSB_LOCUS35119</name>
</gene>
<evidence type="ECO:0000259" key="1">
    <source>
        <dbReference type="Pfam" id="PF13966"/>
    </source>
</evidence>
<dbReference type="Pfam" id="PF13966">
    <property type="entry name" value="zf-RVT"/>
    <property type="match status" value="1"/>
</dbReference>
<organism evidence="2">
    <name type="scientific">Fagus sylvatica</name>
    <name type="common">Beechnut</name>
    <dbReference type="NCBI Taxonomy" id="28930"/>
    <lineage>
        <taxon>Eukaryota</taxon>
        <taxon>Viridiplantae</taxon>
        <taxon>Streptophyta</taxon>
        <taxon>Embryophyta</taxon>
        <taxon>Tracheophyta</taxon>
        <taxon>Spermatophyta</taxon>
        <taxon>Magnoliopsida</taxon>
        <taxon>eudicotyledons</taxon>
        <taxon>Gunneridae</taxon>
        <taxon>Pentapetalae</taxon>
        <taxon>rosids</taxon>
        <taxon>fabids</taxon>
        <taxon>Fagales</taxon>
        <taxon>Fagaceae</taxon>
        <taxon>Fagus</taxon>
    </lineage>
</organism>
<dbReference type="AlphaFoldDB" id="A0A2N9GY53"/>
<dbReference type="EMBL" id="OIVN01002890">
    <property type="protein sequence ID" value="SPD07237.1"/>
    <property type="molecule type" value="Genomic_DNA"/>
</dbReference>
<evidence type="ECO:0000313" key="2">
    <source>
        <dbReference type="EMBL" id="SPD07237.1"/>
    </source>
</evidence>
<proteinExistence type="predicted"/>
<protein>
    <recommendedName>
        <fullName evidence="1">Reverse transcriptase zinc-binding domain-containing protein</fullName>
    </recommendedName>
</protein>
<sequence length="237" mass="26270">MNCVTKIFIPTTPIADKLIWIADPKGIFSVKSAHRLQQSHIWPSHPDPIWQKLWKCKLHERLKTFVWRIGIGVLPTNSNVFSRLSKGDPCCPLCKSDMESTSHLFFKCLATKLFWFGLSWGIGPDSIPITTDMDIVNLVVHPPIGPGTPSKAKNPLTLLKSLELKIIEYIQSSEGASFSDISKQDMWCPKFNVDAAFHASTTIIAAIAMDDSGNIIKAWAKVTPMDDPTIAKASAIL</sequence>
<reference evidence="2" key="1">
    <citation type="submission" date="2018-02" db="EMBL/GenBank/DDBJ databases">
        <authorList>
            <person name="Cohen D.B."/>
            <person name="Kent A.D."/>
        </authorList>
    </citation>
    <scope>NUCLEOTIDE SEQUENCE</scope>
</reference>
<name>A0A2N9GY53_FAGSY</name>
<feature type="domain" description="Reverse transcriptase zinc-binding" evidence="1">
    <location>
        <begin position="28"/>
        <end position="115"/>
    </location>
</feature>
<dbReference type="InterPro" id="IPR026960">
    <property type="entry name" value="RVT-Znf"/>
</dbReference>